<dbReference type="EMBL" id="FTPS01000001">
    <property type="protein sequence ID" value="SIT73789.1"/>
    <property type="molecule type" value="Genomic_DNA"/>
</dbReference>
<evidence type="ECO:0000313" key="2">
    <source>
        <dbReference type="Proteomes" id="UP000192455"/>
    </source>
</evidence>
<dbReference type="AlphaFoldDB" id="A0A1R3W7V4"/>
<proteinExistence type="predicted"/>
<reference evidence="1 2" key="1">
    <citation type="submission" date="2017-01" db="EMBL/GenBank/DDBJ databases">
        <authorList>
            <person name="Mah S.A."/>
            <person name="Swanson W.J."/>
            <person name="Moy G.W."/>
            <person name="Vacquier V.D."/>
        </authorList>
    </citation>
    <scope>NUCLEOTIDE SEQUENCE [LARGE SCALE GENOMIC DNA]</scope>
    <source>
        <strain evidence="1 2">DSM 21219</strain>
    </source>
</reference>
<dbReference type="Proteomes" id="UP000192455">
    <property type="component" value="Unassembled WGS sequence"/>
</dbReference>
<evidence type="ECO:0000313" key="1">
    <source>
        <dbReference type="EMBL" id="SIT73789.1"/>
    </source>
</evidence>
<keyword evidence="2" id="KW-1185">Reference proteome</keyword>
<gene>
    <name evidence="1" type="ORF">SAMN05421849_0045</name>
</gene>
<protein>
    <submittedName>
        <fullName evidence="1">Uncharacterized protein</fullName>
    </submittedName>
</protein>
<name>A0A1R3W7V4_9RHOB</name>
<accession>A0A1R3W7V4</accession>
<organism evidence="1 2">
    <name type="scientific">Pontibaca methylaminivorans</name>
    <dbReference type="NCBI Taxonomy" id="515897"/>
    <lineage>
        <taxon>Bacteria</taxon>
        <taxon>Pseudomonadati</taxon>
        <taxon>Pseudomonadota</taxon>
        <taxon>Alphaproteobacteria</taxon>
        <taxon>Rhodobacterales</taxon>
        <taxon>Roseobacteraceae</taxon>
        <taxon>Pontibaca</taxon>
    </lineage>
</organism>
<dbReference type="STRING" id="515897.SAMN05421849_0045"/>
<sequence>MSEIKLKWPTGVPVFIRRAGAAVHRVLECRPTFCTVWSREFVA</sequence>